<keyword evidence="1" id="KW-0732">Signal</keyword>
<dbReference type="EMBL" id="MZ442224">
    <property type="protein sequence ID" value="UEP64254.1"/>
    <property type="molecule type" value="mRNA"/>
</dbReference>
<name>A0A8K1YTN0_COTFL</name>
<dbReference type="Pfam" id="PF03392">
    <property type="entry name" value="OS-D"/>
    <property type="match status" value="1"/>
</dbReference>
<feature type="chain" id="PRO_5035432677" evidence="1">
    <location>
        <begin position="17"/>
        <end position="126"/>
    </location>
</feature>
<protein>
    <submittedName>
        <fullName evidence="2">Odorant binding</fullName>
    </submittedName>
</protein>
<feature type="signal peptide" evidence="1">
    <location>
        <begin position="1"/>
        <end position="16"/>
    </location>
</feature>
<organism evidence="2">
    <name type="scientific">Cotesia flavipes</name>
    <name type="common">Parasitic wasp</name>
    <name type="synonym">Apanteles flavipes</name>
    <dbReference type="NCBI Taxonomy" id="89805"/>
    <lineage>
        <taxon>Eukaryota</taxon>
        <taxon>Metazoa</taxon>
        <taxon>Ecdysozoa</taxon>
        <taxon>Arthropoda</taxon>
        <taxon>Hexapoda</taxon>
        <taxon>Insecta</taxon>
        <taxon>Pterygota</taxon>
        <taxon>Neoptera</taxon>
        <taxon>Endopterygota</taxon>
        <taxon>Hymenoptera</taxon>
        <taxon>Apocrita</taxon>
        <taxon>Ichneumonoidea</taxon>
        <taxon>Braconidae</taxon>
        <taxon>Microgastrinae</taxon>
        <taxon>Cotesia</taxon>
    </lineage>
</organism>
<dbReference type="SUPFAM" id="SSF100910">
    <property type="entry name" value="Chemosensory protein Csp2"/>
    <property type="match status" value="1"/>
</dbReference>
<accession>A0A8K1YTN0</accession>
<proteinExistence type="evidence at transcript level"/>
<reference evidence="2" key="1">
    <citation type="submission" date="2021-06" db="EMBL/GenBank/DDBJ databases">
        <title>Identification and biotechnological exploitation of host regulation proteins from Cotesia flavipes Cameron, 1891 (Hymenoptera: Braconidae).</title>
        <authorList>
            <person name="Walker A."/>
            <person name="Robinson S."/>
            <person name="King G.F."/>
            <person name="Rossi G.D."/>
        </authorList>
    </citation>
    <scope>NUCLEOTIDE SEQUENCE</scope>
</reference>
<dbReference type="PANTHER" id="PTHR11257:SF13">
    <property type="entry name" value="GEO07322P1"/>
    <property type="match status" value="1"/>
</dbReference>
<dbReference type="InterPro" id="IPR036682">
    <property type="entry name" value="OS_D_A10/PebIII_sf"/>
</dbReference>
<evidence type="ECO:0000313" key="2">
    <source>
        <dbReference type="EMBL" id="UEP64254.1"/>
    </source>
</evidence>
<evidence type="ECO:0000256" key="1">
    <source>
        <dbReference type="SAM" id="SignalP"/>
    </source>
</evidence>
<dbReference type="PANTHER" id="PTHR11257">
    <property type="entry name" value="CHEMOSENSORY PROTEIN-RELATED"/>
    <property type="match status" value="1"/>
</dbReference>
<dbReference type="AlphaFoldDB" id="A0A8K1YTN0"/>
<dbReference type="Gene3D" id="1.10.2080.10">
    <property type="entry name" value="Insect odorant-binding protein A10/Ejaculatory bulb-specific protein 3"/>
    <property type="match status" value="1"/>
</dbReference>
<dbReference type="InterPro" id="IPR005055">
    <property type="entry name" value="A10/PebIII"/>
</dbReference>
<sequence>MKVVLVLFAVIAVALSAKTTYTSKFDNIDVDNILNNKRLLEGYVKCLMGTGKCTSEGIELREKLPEALATECEKCTPAQKEKSEKIIRFLVNNRRELWDQLAVKYDPKDEYRQKYLDQAKAKGIDV</sequence>